<accession>A0A7U9HFX0</accession>
<evidence type="ECO:0000313" key="3">
    <source>
        <dbReference type="Proteomes" id="UP000014062"/>
    </source>
</evidence>
<feature type="region of interest" description="Disordered" evidence="1">
    <location>
        <begin position="102"/>
        <end position="137"/>
    </location>
</feature>
<dbReference type="Proteomes" id="UP000014062">
    <property type="component" value="Chromosome"/>
</dbReference>
<feature type="compositionally biased region" description="Polar residues" evidence="1">
    <location>
        <begin position="102"/>
        <end position="128"/>
    </location>
</feature>
<reference evidence="3" key="1">
    <citation type="journal article" date="2013" name="Genome Biol. Evol.">
        <title>The genome sequence of Streptomyces lividans 66 reveals a novel tRNA-dependent peptide biosynthetic system within a metal-related genomic island.</title>
        <authorList>
            <person name="Cruz-Morales P."/>
            <person name="Vijgenboom E."/>
            <person name="Iruegas-Bocardo F."/>
            <person name="Girard G."/>
            <person name="Yanez-Guerra L.A."/>
            <person name="Ramos-Aboites H.E."/>
            <person name="Pernodet J.L."/>
            <person name="Anne J."/>
            <person name="van Wezel G.P."/>
            <person name="Barona-Gomez F."/>
        </authorList>
    </citation>
    <scope>NUCLEOTIDE SEQUENCE [LARGE SCALE GENOMIC DNA]</scope>
    <source>
        <strain evidence="3">1326</strain>
    </source>
</reference>
<evidence type="ECO:0000256" key="1">
    <source>
        <dbReference type="SAM" id="MobiDB-lite"/>
    </source>
</evidence>
<protein>
    <submittedName>
        <fullName evidence="2">Uncharacterized protein</fullName>
    </submittedName>
</protein>
<organism evidence="2 3">
    <name type="scientific">Streptomyces lividans 1326</name>
    <dbReference type="NCBI Taxonomy" id="1200984"/>
    <lineage>
        <taxon>Bacteria</taxon>
        <taxon>Bacillati</taxon>
        <taxon>Actinomycetota</taxon>
        <taxon>Actinomycetes</taxon>
        <taxon>Kitasatosporales</taxon>
        <taxon>Streptomycetaceae</taxon>
        <taxon>Streptomyces</taxon>
    </lineage>
</organism>
<dbReference type="EMBL" id="CM001889">
    <property type="protein sequence ID" value="EOY51191.1"/>
    <property type="molecule type" value="Genomic_DNA"/>
</dbReference>
<name>A0A7U9HFX0_STRLI</name>
<sequence>MPPSWAIRAWISFRRAATSGSSTRARAAVRSAFAVASSVGRVRATPRPWSMSALPNWSAACGTAIIGVAVARPSWLPPAPAWVTNRSACWRIANCGTHVRTSTLSGTSPSSAGSTCRPTWSTVCQPGSSPKARTHSR</sequence>
<proteinExistence type="predicted"/>
<gene>
    <name evidence="2" type="ORF">SLI_6484</name>
</gene>
<dbReference type="AlphaFoldDB" id="A0A7U9HFX0"/>
<evidence type="ECO:0000313" key="2">
    <source>
        <dbReference type="EMBL" id="EOY51191.1"/>
    </source>
</evidence>